<reference evidence="1 3" key="1">
    <citation type="submission" date="2018-11" db="EMBL/GenBank/DDBJ databases">
        <title>Genome Analysis of Haplotype D of Candidatus Liberibacter Solanacearum.</title>
        <authorList>
            <person name="Katsir L."/>
            <person name="Ruan Z."/>
            <person name="Santos Garcia D."/>
            <person name="Piasezky A."/>
            <person name="Jiang J."/>
            <person name="Sela N."/>
            <person name="Freilich S."/>
            <person name="Bahar O."/>
        </authorList>
    </citation>
    <scope>NUCLEOTIDE SEQUENCE [LARGE SCALE GENOMIC DNA]</scope>
    <source>
        <strain evidence="3">haplotype D1</strain>
        <strain evidence="1">ISR100</strain>
    </source>
</reference>
<evidence type="ECO:0000313" key="1">
    <source>
        <dbReference type="EMBL" id="RPD36763.1"/>
    </source>
</evidence>
<gene>
    <name evidence="2" type="ORF">C0030_001510</name>
    <name evidence="1" type="ORF">C0030_006035</name>
</gene>
<dbReference type="EMBL" id="PKRU02000035">
    <property type="protein sequence ID" value="RPD36763.1"/>
    <property type="molecule type" value="Genomic_DNA"/>
</dbReference>
<evidence type="ECO:0000313" key="3">
    <source>
        <dbReference type="Proteomes" id="UP000236895"/>
    </source>
</evidence>
<comment type="caution">
    <text evidence="1">The sequence shown here is derived from an EMBL/GenBank/DDBJ whole genome shotgun (WGS) entry which is preliminary data.</text>
</comment>
<organism evidence="1 3">
    <name type="scientific">Candidatus Liberibacter solanacearum</name>
    <dbReference type="NCBI Taxonomy" id="556287"/>
    <lineage>
        <taxon>Bacteria</taxon>
        <taxon>Pseudomonadati</taxon>
        <taxon>Pseudomonadota</taxon>
        <taxon>Alphaproteobacteria</taxon>
        <taxon>Hyphomicrobiales</taxon>
        <taxon>Rhizobiaceae</taxon>
        <taxon>Liberibacter</taxon>
    </lineage>
</organism>
<sequence length="120" mass="14379">MKRVAEICEKIDKSILPYRNYFIENAISNPVLNKLIDNIIQLQLKQNYLGQYFDISNLPSLERLKKIKLALTENNWFKFFTSNRRKALTSFRIFSRNKKDIIYLSIQKAWIKRSKKITSF</sequence>
<name>A0A3R7RJ20_9HYPH</name>
<accession>A0A3R7RJ20</accession>
<dbReference type="EMBL" id="PKRU02000006">
    <property type="protein sequence ID" value="RPD37664.1"/>
    <property type="molecule type" value="Genomic_DNA"/>
</dbReference>
<dbReference type="AlphaFoldDB" id="A0A3R7RJ20"/>
<evidence type="ECO:0000313" key="2">
    <source>
        <dbReference type="EMBL" id="RPD37664.1"/>
    </source>
</evidence>
<protein>
    <submittedName>
        <fullName evidence="1">Uncharacterized protein</fullName>
    </submittedName>
</protein>
<dbReference type="Proteomes" id="UP000236895">
    <property type="component" value="Unassembled WGS sequence"/>
</dbReference>
<proteinExistence type="predicted"/>